<dbReference type="CDD" id="cd04488">
    <property type="entry name" value="RecG_wedge_OBF"/>
    <property type="match status" value="1"/>
</dbReference>
<dbReference type="GO" id="GO:0006310">
    <property type="term" value="P:DNA recombination"/>
    <property type="evidence" value="ECO:0007669"/>
    <property type="project" value="UniProtKB-KW"/>
</dbReference>
<gene>
    <name evidence="19" type="ORF">MNBD_ALPHA02-1103</name>
</gene>
<dbReference type="InterPro" id="IPR012340">
    <property type="entry name" value="NA-bd_OB-fold"/>
</dbReference>
<evidence type="ECO:0000256" key="7">
    <source>
        <dbReference type="ARBA" id="ARBA00022840"/>
    </source>
</evidence>
<evidence type="ECO:0000313" key="19">
    <source>
        <dbReference type="EMBL" id="VAV87807.1"/>
    </source>
</evidence>
<keyword evidence="8" id="KW-0238">DNA-binding</keyword>
<keyword evidence="3" id="KW-0547">Nucleotide-binding</keyword>
<evidence type="ECO:0000256" key="8">
    <source>
        <dbReference type="ARBA" id="ARBA00023125"/>
    </source>
</evidence>
<evidence type="ECO:0000256" key="6">
    <source>
        <dbReference type="ARBA" id="ARBA00022806"/>
    </source>
</evidence>
<evidence type="ECO:0000256" key="14">
    <source>
        <dbReference type="ARBA" id="ARBA00048988"/>
    </source>
</evidence>
<dbReference type="PROSITE" id="PS51194">
    <property type="entry name" value="HELICASE_CTER"/>
    <property type="match status" value="1"/>
</dbReference>
<keyword evidence="4" id="KW-0227">DNA damage</keyword>
<evidence type="ECO:0000256" key="11">
    <source>
        <dbReference type="ARBA" id="ARBA00023235"/>
    </source>
</evidence>
<dbReference type="PANTHER" id="PTHR47964">
    <property type="entry name" value="ATP-DEPENDENT DNA HELICASE HOMOLOG RECG, CHLOROPLASTIC"/>
    <property type="match status" value="1"/>
</dbReference>
<dbReference type="InterPro" id="IPR027417">
    <property type="entry name" value="P-loop_NTPase"/>
</dbReference>
<dbReference type="GO" id="GO:0003677">
    <property type="term" value="F:DNA binding"/>
    <property type="evidence" value="ECO:0007669"/>
    <property type="project" value="UniProtKB-KW"/>
</dbReference>
<dbReference type="Pfam" id="PF00270">
    <property type="entry name" value="DEAD"/>
    <property type="match status" value="1"/>
</dbReference>
<evidence type="ECO:0000256" key="5">
    <source>
        <dbReference type="ARBA" id="ARBA00022801"/>
    </source>
</evidence>
<dbReference type="NCBIfam" id="NF008164">
    <property type="entry name" value="PRK10917.1-2"/>
    <property type="match status" value="1"/>
</dbReference>
<protein>
    <recommendedName>
        <fullName evidence="2">ATP-dependent DNA helicase RecG</fullName>
        <ecNumber evidence="13">5.6.2.4</ecNumber>
    </recommendedName>
    <alternativeName>
        <fullName evidence="15">DNA branch migration protein RecG</fullName>
    </alternativeName>
    <alternativeName>
        <fullName evidence="16">Probable DNA 3'-5' helicase RecG</fullName>
    </alternativeName>
</protein>
<organism evidence="19">
    <name type="scientific">hydrothermal vent metagenome</name>
    <dbReference type="NCBI Taxonomy" id="652676"/>
    <lineage>
        <taxon>unclassified sequences</taxon>
        <taxon>metagenomes</taxon>
        <taxon>ecological metagenomes</taxon>
    </lineage>
</organism>
<keyword evidence="9" id="KW-0233">DNA recombination</keyword>
<dbReference type="NCBIfam" id="NF008168">
    <property type="entry name" value="PRK10917.2-2"/>
    <property type="match status" value="1"/>
</dbReference>
<sequence length="695" mass="77141">MRPEILYPFFADTISLPGVGGRIASLLEKIVGRKVLDLFWHFPVDIIDRRSSPALIDIKYDQIVTVKVTIGSHDIPPRGSKRPYRVWCHDDTGKLQLIFFHARGDYIRRQLPEGEDRLISGKVEVYNGGLQMSHPDYMLSPDQQDEIPAVEPVYPLTAGISGKVMAKIVHGAIERLVDLPEWQDKALIKREGWPTWFDAMTQIHNPASAADLLPESPARMRVAYDEFLANQLALEIMRMQNRRKKGRALTAKGHLKKQLLDNLPYDLTGAQAESLLAIEQDLAQPYAMMRLLQGDVGSGKTVVALLAMSVAVESGAQAAMIAPTEILARQHYASLSQMTEGMDVTIAILTGRDKGKARQKLLTALEAGEIDILVGTHALFQKDVIYHDLAFVVIDEQHRFGVEQRLALSAKGRGAMDVLAMTATPIPRTLTLTAYGDMDVSQLYEKPPGRQSVDTRTIPLGRLDEVVQGIRRVIKSGTRAFWICPLVEESEVLDLAAAEERFRHLGQIFGDRVGLVHGKMKPKDKDAVMERFVRGDIDILVATTVVEVGVDVPEATIMIIEHAERFGLSQLHQLRGRVGRGPEKSTCLLLYGALGQGAAKARLKIMRESDDGFLIAEEDLRLRGAGELLGTRQSGMPDFKAASLEDHGKLIPMARDDARLILEKDPELKSARGKALRILLYLFERDEGVKYLTSG</sequence>
<dbReference type="InterPro" id="IPR033454">
    <property type="entry name" value="RecG_wedge"/>
</dbReference>
<dbReference type="InterPro" id="IPR045562">
    <property type="entry name" value="RecG_dom3_C"/>
</dbReference>
<dbReference type="Gene3D" id="2.40.50.140">
    <property type="entry name" value="Nucleic acid-binding proteins"/>
    <property type="match status" value="1"/>
</dbReference>
<feature type="domain" description="Helicase C-terminal" evidence="18">
    <location>
        <begin position="462"/>
        <end position="621"/>
    </location>
</feature>
<evidence type="ECO:0000256" key="2">
    <source>
        <dbReference type="ARBA" id="ARBA00017846"/>
    </source>
</evidence>
<keyword evidence="6 19" id="KW-0347">Helicase</keyword>
<dbReference type="CDD" id="cd17992">
    <property type="entry name" value="DEXHc_RecG"/>
    <property type="match status" value="1"/>
</dbReference>
<dbReference type="Pfam" id="PF00271">
    <property type="entry name" value="Helicase_C"/>
    <property type="match status" value="1"/>
</dbReference>
<dbReference type="GO" id="GO:0016887">
    <property type="term" value="F:ATP hydrolysis activity"/>
    <property type="evidence" value="ECO:0007669"/>
    <property type="project" value="RHEA"/>
</dbReference>
<evidence type="ECO:0000259" key="17">
    <source>
        <dbReference type="PROSITE" id="PS51192"/>
    </source>
</evidence>
<keyword evidence="5 19" id="KW-0378">Hydrolase</keyword>
<dbReference type="NCBIfam" id="TIGR00643">
    <property type="entry name" value="recG"/>
    <property type="match status" value="1"/>
</dbReference>
<proteinExistence type="inferred from homology"/>
<dbReference type="Pfam" id="PF19833">
    <property type="entry name" value="RecG_dom3_C"/>
    <property type="match status" value="1"/>
</dbReference>
<keyword evidence="7" id="KW-0067">ATP-binding</keyword>
<feature type="domain" description="Helicase ATP-binding" evidence="17">
    <location>
        <begin position="281"/>
        <end position="443"/>
    </location>
</feature>
<evidence type="ECO:0000256" key="12">
    <source>
        <dbReference type="ARBA" id="ARBA00034617"/>
    </source>
</evidence>
<dbReference type="SUPFAM" id="SSF50249">
    <property type="entry name" value="Nucleic acid-binding proteins"/>
    <property type="match status" value="1"/>
</dbReference>
<evidence type="ECO:0000256" key="13">
    <source>
        <dbReference type="ARBA" id="ARBA00034808"/>
    </source>
</evidence>
<reference evidence="19" key="1">
    <citation type="submission" date="2018-06" db="EMBL/GenBank/DDBJ databases">
        <authorList>
            <person name="Zhirakovskaya E."/>
        </authorList>
    </citation>
    <scope>NUCLEOTIDE SEQUENCE</scope>
</reference>
<dbReference type="SMART" id="SM00490">
    <property type="entry name" value="HELICc"/>
    <property type="match status" value="1"/>
</dbReference>
<accession>A0A3B0R8L1</accession>
<dbReference type="EMBL" id="UOED01000030">
    <property type="protein sequence ID" value="VAV87807.1"/>
    <property type="molecule type" value="Genomic_DNA"/>
</dbReference>
<name>A0A3B0R8L1_9ZZZZ</name>
<evidence type="ECO:0000259" key="18">
    <source>
        <dbReference type="PROSITE" id="PS51194"/>
    </source>
</evidence>
<dbReference type="InterPro" id="IPR014001">
    <property type="entry name" value="Helicase_ATP-bd"/>
</dbReference>
<dbReference type="InterPro" id="IPR001650">
    <property type="entry name" value="Helicase_C-like"/>
</dbReference>
<evidence type="ECO:0000256" key="10">
    <source>
        <dbReference type="ARBA" id="ARBA00023204"/>
    </source>
</evidence>
<dbReference type="NCBIfam" id="NF008165">
    <property type="entry name" value="PRK10917.1-3"/>
    <property type="match status" value="1"/>
</dbReference>
<dbReference type="InterPro" id="IPR011545">
    <property type="entry name" value="DEAD/DEAH_box_helicase_dom"/>
</dbReference>
<dbReference type="GO" id="GO:0005524">
    <property type="term" value="F:ATP binding"/>
    <property type="evidence" value="ECO:0007669"/>
    <property type="project" value="UniProtKB-KW"/>
</dbReference>
<dbReference type="Gene3D" id="3.40.50.300">
    <property type="entry name" value="P-loop containing nucleotide triphosphate hydrolases"/>
    <property type="match status" value="2"/>
</dbReference>
<dbReference type="PROSITE" id="PS51192">
    <property type="entry name" value="HELICASE_ATP_BIND_1"/>
    <property type="match status" value="1"/>
</dbReference>
<keyword evidence="10" id="KW-0234">DNA repair</keyword>
<evidence type="ECO:0000256" key="3">
    <source>
        <dbReference type="ARBA" id="ARBA00022741"/>
    </source>
</evidence>
<comment type="similarity">
    <text evidence="1">Belongs to the helicase family. RecG subfamily.</text>
</comment>
<dbReference type="InterPro" id="IPR004609">
    <property type="entry name" value="ATP-dep_DNA_helicase_RecG"/>
</dbReference>
<dbReference type="AlphaFoldDB" id="A0A3B0R8L1"/>
<dbReference type="EC" id="5.6.2.4" evidence="13"/>
<comment type="catalytic activity">
    <reaction evidence="14">
        <text>ATP + H2O = ADP + phosphate + H(+)</text>
        <dbReference type="Rhea" id="RHEA:13065"/>
        <dbReference type="ChEBI" id="CHEBI:15377"/>
        <dbReference type="ChEBI" id="CHEBI:15378"/>
        <dbReference type="ChEBI" id="CHEBI:30616"/>
        <dbReference type="ChEBI" id="CHEBI:43474"/>
        <dbReference type="ChEBI" id="CHEBI:456216"/>
        <dbReference type="EC" id="5.6.2.4"/>
    </reaction>
</comment>
<evidence type="ECO:0000256" key="16">
    <source>
        <dbReference type="ARBA" id="ARBA00049819"/>
    </source>
</evidence>
<dbReference type="SMART" id="SM00487">
    <property type="entry name" value="DEXDc"/>
    <property type="match status" value="1"/>
</dbReference>
<evidence type="ECO:0000256" key="9">
    <source>
        <dbReference type="ARBA" id="ARBA00023172"/>
    </source>
</evidence>
<dbReference type="Pfam" id="PF17191">
    <property type="entry name" value="RecG_wedge"/>
    <property type="match status" value="1"/>
</dbReference>
<dbReference type="InterPro" id="IPR047112">
    <property type="entry name" value="RecG/Mfd"/>
</dbReference>
<dbReference type="GO" id="GO:0006281">
    <property type="term" value="P:DNA repair"/>
    <property type="evidence" value="ECO:0007669"/>
    <property type="project" value="UniProtKB-KW"/>
</dbReference>
<dbReference type="SUPFAM" id="SSF52540">
    <property type="entry name" value="P-loop containing nucleoside triphosphate hydrolases"/>
    <property type="match status" value="2"/>
</dbReference>
<dbReference type="PANTHER" id="PTHR47964:SF1">
    <property type="entry name" value="ATP-DEPENDENT DNA HELICASE HOMOLOG RECG, CHLOROPLASTIC"/>
    <property type="match status" value="1"/>
</dbReference>
<evidence type="ECO:0000256" key="4">
    <source>
        <dbReference type="ARBA" id="ARBA00022763"/>
    </source>
</evidence>
<comment type="catalytic activity">
    <reaction evidence="12">
        <text>Couples ATP hydrolysis with the unwinding of duplex DNA by translocating in the 3'-5' direction.</text>
        <dbReference type="EC" id="5.6.2.4"/>
    </reaction>
</comment>
<keyword evidence="11" id="KW-0413">Isomerase</keyword>
<dbReference type="GO" id="GO:0043138">
    <property type="term" value="F:3'-5' DNA helicase activity"/>
    <property type="evidence" value="ECO:0007669"/>
    <property type="project" value="UniProtKB-EC"/>
</dbReference>
<evidence type="ECO:0000256" key="1">
    <source>
        <dbReference type="ARBA" id="ARBA00007504"/>
    </source>
</evidence>
<evidence type="ECO:0000256" key="15">
    <source>
        <dbReference type="ARBA" id="ARBA00049803"/>
    </source>
</evidence>